<dbReference type="AlphaFoldDB" id="A0A7X1G213"/>
<evidence type="ECO:0000313" key="2">
    <source>
        <dbReference type="Proteomes" id="UP000546173"/>
    </source>
</evidence>
<sequence length="167" mass="17346">MTCSPNVITFEVEKPGAAALEREYAIAIDLIEREVITIGEQGPPGVGIPGPAGGSAVQRLAGETLSALVAVYELAGVVFRLDQADGEHIALLLGITLTAADAGATLNIQRTGVIDDAAWAWNIGRVWLGADGALTQVPPTQGFNLLIGAAVSPTRLILNLQDPIELE</sequence>
<gene>
    <name evidence="1" type="ORF">H7993_00835</name>
</gene>
<dbReference type="Proteomes" id="UP000546173">
    <property type="component" value="Unassembled WGS sequence"/>
</dbReference>
<dbReference type="Pfam" id="PF09956">
    <property type="entry name" value="Phage_cement_2"/>
    <property type="match status" value="1"/>
</dbReference>
<comment type="caution">
    <text evidence="1">The sequence shown here is derived from an EMBL/GenBank/DDBJ whole genome shotgun (WGS) entry which is preliminary data.</text>
</comment>
<dbReference type="EMBL" id="JACMYH010000001">
    <property type="protein sequence ID" value="MBC2676923.1"/>
    <property type="molecule type" value="Genomic_DNA"/>
</dbReference>
<name>A0A7X1G213_9PSED</name>
<proteinExistence type="predicted"/>
<keyword evidence="2" id="KW-1185">Reference proteome</keyword>
<organism evidence="1 2">
    <name type="scientific">Pseudomonas baltica</name>
    <dbReference type="NCBI Taxonomy" id="2762576"/>
    <lineage>
        <taxon>Bacteria</taxon>
        <taxon>Pseudomonadati</taxon>
        <taxon>Pseudomonadota</taxon>
        <taxon>Gammaproteobacteria</taxon>
        <taxon>Pseudomonadales</taxon>
        <taxon>Pseudomonadaceae</taxon>
        <taxon>Pseudomonas</taxon>
    </lineage>
</organism>
<dbReference type="InterPro" id="IPR011231">
    <property type="entry name" value="Phage_VT1-Sakai_H0018"/>
</dbReference>
<accession>A0A7X1G213</accession>
<evidence type="ECO:0000313" key="1">
    <source>
        <dbReference type="EMBL" id="MBC2676923.1"/>
    </source>
</evidence>
<dbReference type="RefSeq" id="WP_185793109.1">
    <property type="nucleotide sequence ID" value="NZ_JACMYH010000001.1"/>
</dbReference>
<reference evidence="1 2" key="1">
    <citation type="submission" date="2020-08" db="EMBL/GenBank/DDBJ databases">
        <title>Pseudomonas sp. nov.</title>
        <authorList>
            <person name="Gieschler S."/>
            <person name="Fiedler G."/>
            <person name="Brinks E."/>
            <person name="Boehnlein C."/>
            <person name="Franz C.M.A.P."/>
            <person name="Kabisch J."/>
        </authorList>
    </citation>
    <scope>NUCLEOTIDE SEQUENCE [LARGE SCALE GENOMIC DNA]</scope>
    <source>
        <strain evidence="1 2">MBT-2</strain>
    </source>
</reference>
<protein>
    <submittedName>
        <fullName evidence="1">Uncharacterized protein</fullName>
    </submittedName>
</protein>